<dbReference type="Proteomes" id="UP001500212">
    <property type="component" value="Unassembled WGS sequence"/>
</dbReference>
<gene>
    <name evidence="2" type="ORF">GCM10023195_82500</name>
</gene>
<comment type="caution">
    <text evidence="2">The sequence shown here is derived from an EMBL/GenBank/DDBJ whole genome shotgun (WGS) entry which is preliminary data.</text>
</comment>
<evidence type="ECO:0000313" key="3">
    <source>
        <dbReference type="Proteomes" id="UP001500212"/>
    </source>
</evidence>
<keyword evidence="3" id="KW-1185">Reference proteome</keyword>
<sequence>MTVARDGIFEIFAVKACGLAEAVADGEEVGVAEPGVVAAGDVAAGAAGGRAVSDDPPPQAERARAAPPRTAARVRRSITEGLHAVAGASSRIGGRTSLRLRPGQSIREDRS</sequence>
<protein>
    <submittedName>
        <fullName evidence="2">Uncharacterized protein</fullName>
    </submittedName>
</protein>
<proteinExistence type="predicted"/>
<accession>A0ABP8U0S3</accession>
<name>A0ABP8U0S3_9ACTN</name>
<dbReference type="EMBL" id="BAABHJ010000040">
    <property type="protein sequence ID" value="GAA4618365.1"/>
    <property type="molecule type" value="Genomic_DNA"/>
</dbReference>
<evidence type="ECO:0000256" key="1">
    <source>
        <dbReference type="SAM" id="MobiDB-lite"/>
    </source>
</evidence>
<feature type="region of interest" description="Disordered" evidence="1">
    <location>
        <begin position="46"/>
        <end position="71"/>
    </location>
</feature>
<organism evidence="2 3">
    <name type="scientific">Actinoallomurus liliacearum</name>
    <dbReference type="NCBI Taxonomy" id="1080073"/>
    <lineage>
        <taxon>Bacteria</taxon>
        <taxon>Bacillati</taxon>
        <taxon>Actinomycetota</taxon>
        <taxon>Actinomycetes</taxon>
        <taxon>Streptosporangiales</taxon>
        <taxon>Thermomonosporaceae</taxon>
        <taxon>Actinoallomurus</taxon>
    </lineage>
</organism>
<reference evidence="3" key="1">
    <citation type="journal article" date="2019" name="Int. J. Syst. Evol. Microbiol.">
        <title>The Global Catalogue of Microorganisms (GCM) 10K type strain sequencing project: providing services to taxonomists for standard genome sequencing and annotation.</title>
        <authorList>
            <consortium name="The Broad Institute Genomics Platform"/>
            <consortium name="The Broad Institute Genome Sequencing Center for Infectious Disease"/>
            <person name="Wu L."/>
            <person name="Ma J."/>
        </authorList>
    </citation>
    <scope>NUCLEOTIDE SEQUENCE [LARGE SCALE GENOMIC DNA]</scope>
    <source>
        <strain evidence="3">JCM 17938</strain>
    </source>
</reference>
<feature type="region of interest" description="Disordered" evidence="1">
    <location>
        <begin position="85"/>
        <end position="111"/>
    </location>
</feature>
<evidence type="ECO:0000313" key="2">
    <source>
        <dbReference type="EMBL" id="GAA4618365.1"/>
    </source>
</evidence>